<dbReference type="PANTHER" id="PTHR47932">
    <property type="entry name" value="ATPASE EXPRESSION PROTEIN 3"/>
    <property type="match status" value="1"/>
</dbReference>
<gene>
    <name evidence="4" type="ORF">RJ639_022331</name>
</gene>
<dbReference type="GO" id="GO:0003729">
    <property type="term" value="F:mRNA binding"/>
    <property type="evidence" value="ECO:0007669"/>
    <property type="project" value="TreeGrafter"/>
</dbReference>
<dbReference type="Gene3D" id="1.25.40.10">
    <property type="entry name" value="Tetratricopeptide repeat domain"/>
    <property type="match status" value="9"/>
</dbReference>
<dbReference type="GO" id="GO:0005739">
    <property type="term" value="C:mitochondrion"/>
    <property type="evidence" value="ECO:0007669"/>
    <property type="project" value="TreeGrafter"/>
</dbReference>
<name>A0AA89AEC1_9ASTE</name>
<protein>
    <recommendedName>
        <fullName evidence="3">HAT C-terminal dimerisation domain-containing protein</fullName>
    </recommendedName>
</protein>
<dbReference type="EMBL" id="JAVXUP010003003">
    <property type="protein sequence ID" value="KAK3000449.1"/>
    <property type="molecule type" value="Genomic_DNA"/>
</dbReference>
<dbReference type="PROSITE" id="PS51375">
    <property type="entry name" value="PPR"/>
    <property type="match status" value="16"/>
</dbReference>
<keyword evidence="5" id="KW-1185">Reference proteome</keyword>
<feature type="repeat" description="PPR" evidence="2">
    <location>
        <begin position="770"/>
        <end position="804"/>
    </location>
</feature>
<reference evidence="4" key="1">
    <citation type="submission" date="2022-12" db="EMBL/GenBank/DDBJ databases">
        <title>Draft genome assemblies for two species of Escallonia (Escalloniales).</title>
        <authorList>
            <person name="Chanderbali A."/>
            <person name="Dervinis C."/>
            <person name="Anghel I."/>
            <person name="Soltis D."/>
            <person name="Soltis P."/>
            <person name="Zapata F."/>
        </authorList>
    </citation>
    <scope>NUCLEOTIDE SEQUENCE</scope>
    <source>
        <strain evidence="4">UCBG64.0493</strain>
        <tissue evidence="4">Leaf</tissue>
    </source>
</reference>
<organism evidence="4 5">
    <name type="scientific">Escallonia herrerae</name>
    <dbReference type="NCBI Taxonomy" id="1293975"/>
    <lineage>
        <taxon>Eukaryota</taxon>
        <taxon>Viridiplantae</taxon>
        <taxon>Streptophyta</taxon>
        <taxon>Embryophyta</taxon>
        <taxon>Tracheophyta</taxon>
        <taxon>Spermatophyta</taxon>
        <taxon>Magnoliopsida</taxon>
        <taxon>eudicotyledons</taxon>
        <taxon>Gunneridae</taxon>
        <taxon>Pentapetalae</taxon>
        <taxon>asterids</taxon>
        <taxon>campanulids</taxon>
        <taxon>Escalloniales</taxon>
        <taxon>Escalloniaceae</taxon>
        <taxon>Escallonia</taxon>
    </lineage>
</organism>
<feature type="repeat" description="PPR" evidence="2">
    <location>
        <begin position="910"/>
        <end position="944"/>
    </location>
</feature>
<dbReference type="GO" id="GO:0008380">
    <property type="term" value="P:RNA splicing"/>
    <property type="evidence" value="ECO:0007669"/>
    <property type="project" value="TreeGrafter"/>
</dbReference>
<feature type="repeat" description="PPR" evidence="2">
    <location>
        <begin position="961"/>
        <end position="995"/>
    </location>
</feature>
<comment type="caution">
    <text evidence="4">The sequence shown here is derived from an EMBL/GenBank/DDBJ whole genome shotgun (WGS) entry which is preliminary data.</text>
</comment>
<keyword evidence="1" id="KW-0677">Repeat</keyword>
<feature type="repeat" description="PPR" evidence="2">
    <location>
        <begin position="1101"/>
        <end position="1135"/>
    </location>
</feature>
<feature type="repeat" description="PPR" evidence="2">
    <location>
        <begin position="1241"/>
        <end position="1275"/>
    </location>
</feature>
<dbReference type="NCBIfam" id="TIGR00756">
    <property type="entry name" value="PPR"/>
    <property type="match status" value="15"/>
</dbReference>
<dbReference type="SUPFAM" id="SSF53098">
    <property type="entry name" value="Ribonuclease H-like"/>
    <property type="match status" value="1"/>
</dbReference>
<dbReference type="Proteomes" id="UP001188597">
    <property type="component" value="Unassembled WGS sequence"/>
</dbReference>
<feature type="repeat" description="PPR" evidence="2">
    <location>
        <begin position="624"/>
        <end position="658"/>
    </location>
</feature>
<dbReference type="Pfam" id="PF13041">
    <property type="entry name" value="PPR_2"/>
    <property type="match status" value="5"/>
</dbReference>
<proteinExistence type="predicted"/>
<feature type="repeat" description="PPR" evidence="2">
    <location>
        <begin position="659"/>
        <end position="693"/>
    </location>
</feature>
<feature type="repeat" description="PPR" evidence="2">
    <location>
        <begin position="805"/>
        <end position="839"/>
    </location>
</feature>
<dbReference type="Pfam" id="PF05699">
    <property type="entry name" value="Dimer_Tnp_hAT"/>
    <property type="match status" value="1"/>
</dbReference>
<feature type="repeat" description="PPR" evidence="2">
    <location>
        <begin position="996"/>
        <end position="1030"/>
    </location>
</feature>
<dbReference type="Pfam" id="PF13812">
    <property type="entry name" value="PPR_3"/>
    <property type="match status" value="1"/>
</dbReference>
<accession>A0AA89AEC1</accession>
<feature type="repeat" description="PPR" evidence="2">
    <location>
        <begin position="840"/>
        <end position="874"/>
    </location>
</feature>
<evidence type="ECO:0000256" key="2">
    <source>
        <dbReference type="PROSITE-ProRule" id="PRU00708"/>
    </source>
</evidence>
<dbReference type="GO" id="GO:0046983">
    <property type="term" value="F:protein dimerization activity"/>
    <property type="evidence" value="ECO:0007669"/>
    <property type="project" value="InterPro"/>
</dbReference>
<feature type="repeat" description="PPR" evidence="2">
    <location>
        <begin position="694"/>
        <end position="728"/>
    </location>
</feature>
<sequence>MFSTLGNISSEEIELSSASSISDNSSRPGLSKSKGKAIIMSELVGEAIVGEVEVNTMFKRRERKKTSPVWDFFVDVTLANESRIIMFSDIAKSLELPEKKLILDMATRWNSTHAMLTAALEFRQVFPWFSARDANYLWLPEVEDWRRAEEVCRCKMTFIKFCFPKIYNEVESKKNIELVSVCLLEVYKEYVLNHAMHCSNVTSVVGGSSSTTSTYKAKGKTKYDLYVRSMENVMPIKSDLETYLEEGVYKCEVNLESQVDVIGWWKANNLKYKILSKMAVDILFPITTVASEAAFSTSGRVIDPYRASLSTKSVEALICGRDWIRSLYRVKEVYTATAQDISLPILHQLLYFPRRFFTSSPDNLAGLIGPDLTLPNNNSSCPTSPDKSLIEPNLAQELALLRDSLLSPSCTDKTLEPGKSSSDAYMISNAINNMNDGFMNKTQKFLRQYRDKLNETLVVDVLKLVQNAELGVKFFMWAGGQIGYSHSLAVYNALLDLLGCEGSGRIPDQFLKEIKGDDKEVLGKLLNVLIRKCCKKGLWNMALEELGRLKDFGHKPSRVTYNALVRVFAEAGRLDSAYLVHREMASFGFRMDGCTLGCFAYSLCKTGKWREALDLIEKEDFCPDTVIYTKMISGLCEASLFEEAMDFLNRMRSRSCLPNVVTYRILLSGCLNKRKLGRCKRILSMMITEGCYPSPRIFNSLVHAYCRSGDYSYAHKLLKKMEDCGCQPGYLVYNILVGGICGNNDLPNSDMLELAEKAYSEMLSAGIVLNKVNVSNFARCLCGAGKCEKAYKVIREMMRKGFVPDNTTYLKVIGFLCNASKVDNAFILFQEMKKNGIVPNVYTYTNLIDSFCKAGLIKQARCLFDEMVREGCKPNVVTYTALIHAYLIARKLLNANQLFETMLLEGCIPNIVTYTALIDGHCKAGRIEKACQIYARMRGIGEVPDLNMYFKVDNDNTIAPNVVTHGALVDGLCKAHRVTEARNLLDAMSAEGCEPNSIVYDALIDGFCKVGKLDEAQEVFAMMSERGYIPSVFTYSSLIDRLFKDKRLDLALRVLSKMLENSCPPNVVIYTEMIDGLCKVGKTDEAYKLMLMMEDKGCYPNVVTYTAMIDGFGKAGKVDKCLELLRQMAAKGCAPNYITYRVLINHCCSAGLLNDAHRLLEEMKQTYWPMHIASHRKVIEGFNREFIINLGLLDEAGKDDSLPIISVYRLLINSFNKAERLEIALELYKEIAPSLLFSSIDKGICSSLIESLSLSGKVEKAFMLYVDLMQNGGVPELSDFLNLIKGLIRLNRWEEALELSHSELSCALRFCDLTPALFCLALPQCVFGLSRHA</sequence>
<dbReference type="InterPro" id="IPR011990">
    <property type="entry name" value="TPR-like_helical_dom_sf"/>
</dbReference>
<dbReference type="Pfam" id="PF12854">
    <property type="entry name" value="PPR_1"/>
    <property type="match status" value="3"/>
</dbReference>
<feature type="repeat" description="PPR" evidence="2">
    <location>
        <begin position="1066"/>
        <end position="1100"/>
    </location>
</feature>
<evidence type="ECO:0000259" key="3">
    <source>
        <dbReference type="Pfam" id="PF05699"/>
    </source>
</evidence>
<evidence type="ECO:0000256" key="1">
    <source>
        <dbReference type="ARBA" id="ARBA00022737"/>
    </source>
</evidence>
<feature type="repeat" description="PPR" evidence="2">
    <location>
        <begin position="1031"/>
        <end position="1065"/>
    </location>
</feature>
<feature type="repeat" description="PPR" evidence="2">
    <location>
        <begin position="875"/>
        <end position="909"/>
    </location>
</feature>
<feature type="domain" description="HAT C-terminal dimerisation" evidence="3">
    <location>
        <begin position="239"/>
        <end position="324"/>
    </location>
</feature>
<dbReference type="InterPro" id="IPR012337">
    <property type="entry name" value="RNaseH-like_sf"/>
</dbReference>
<evidence type="ECO:0000313" key="5">
    <source>
        <dbReference type="Proteomes" id="UP001188597"/>
    </source>
</evidence>
<feature type="repeat" description="PPR" evidence="2">
    <location>
        <begin position="557"/>
        <end position="591"/>
    </location>
</feature>
<feature type="repeat" description="PPR" evidence="2">
    <location>
        <begin position="1136"/>
        <end position="1170"/>
    </location>
</feature>
<dbReference type="Pfam" id="PF01535">
    <property type="entry name" value="PPR"/>
    <property type="match status" value="4"/>
</dbReference>
<evidence type="ECO:0000313" key="4">
    <source>
        <dbReference type="EMBL" id="KAK3000449.1"/>
    </source>
</evidence>
<dbReference type="PANTHER" id="PTHR47932:SF63">
    <property type="entry name" value="OS08G0290000 PROTEIN"/>
    <property type="match status" value="1"/>
</dbReference>
<dbReference type="InterPro" id="IPR008906">
    <property type="entry name" value="HATC_C_dom"/>
</dbReference>
<dbReference type="GO" id="GO:0000963">
    <property type="term" value="P:mitochondrial RNA processing"/>
    <property type="evidence" value="ECO:0007669"/>
    <property type="project" value="TreeGrafter"/>
</dbReference>
<dbReference type="InterPro" id="IPR002885">
    <property type="entry name" value="PPR_rpt"/>
</dbReference>